<dbReference type="PANTHER" id="PTHR12658:SF0">
    <property type="entry name" value="TUBULIN-SPECIFIC CHAPERONE D"/>
    <property type="match status" value="1"/>
</dbReference>
<dbReference type="Pfam" id="PF25767">
    <property type="entry name" value="ARM_TBCD_2nd"/>
    <property type="match status" value="2"/>
</dbReference>
<dbReference type="GO" id="GO:0048487">
    <property type="term" value="F:beta-tubulin binding"/>
    <property type="evidence" value="ECO:0007669"/>
    <property type="project" value="InterPro"/>
</dbReference>
<dbReference type="Proteomes" id="UP000268093">
    <property type="component" value="Unassembled WGS sequence"/>
</dbReference>
<accession>A0A433D2Q9</accession>
<keyword evidence="5" id="KW-1185">Reference proteome</keyword>
<evidence type="ECO:0000313" key="5">
    <source>
        <dbReference type="Proteomes" id="UP000268093"/>
    </source>
</evidence>
<feature type="domain" description="Tubulin-folding cofactor D C-terminal" evidence="2">
    <location>
        <begin position="1096"/>
        <end position="1170"/>
    </location>
</feature>
<keyword evidence="1" id="KW-0143">Chaperone</keyword>
<dbReference type="EMBL" id="RBNI01007774">
    <property type="protein sequence ID" value="RUP45119.1"/>
    <property type="molecule type" value="Genomic_DNA"/>
</dbReference>
<gene>
    <name evidence="4" type="ORF">BC936DRAFT_148589</name>
</gene>
<sequence length="1172" mass="130616">MEQEHVDQEEAALLHVKSHFDQADEFKDLLARLIRNESDDTVEARYLYHLSIIVSNPWSRFSRPSITPLLDAHQEQSHLLDPHLEQLVVPMVEHLRALIQADSSSQQQDTASLGPSVPIPAKTTAHVHLCFRYLYYLTKTRGYKTVDSQAGRDGEFVVALIFGKISRGPRRQQIPIVRRMIDLCKFYLCSTGKERDGTSVLVARVLTSTSRFKCHLSLAECSNVICFTFVVGCYARRDTAAIYLTEYVAWASEQVQSNADVFMVTGILTSFCAIYQLGPRYMLLPTLDTHILPILRLPLAGTYATNAVIRKLFAKFAQRVGMCYLKPKVASWRYQRGNRSLKQNLEGTTVVDAENVSKAINGEEDEEDEVPEQIEEIVEILLNGLRDKVRSYANFDANASTFDGIPTHVSQFFTPQQDTIVRWSSAKGLGRITQRLHQELADDVIGSLLELFSENTLPTQDSDEPDLSAVSDNTYHGACLAVAELARRGLLLPTRLTEVVPWCVRALRFDQKRGSHSVGAHVRDAACYVCWSFARAYAPEVIAPHVERIANSLVVVSVFDREVNGIFPHGIDIIQAADYFSVGNRVNAFLKVSLHIAKFEEYRYHLIDHLCASTANHWDKTLRNLGAKALHDLTQLDPRYIIEHVLPILVPLATSPDMNTSHGALMAVGEVCMGLYQCRETDANGYWVTRYPETVQNISAIISRLSPSMLTTFGSEHMREATCHLVTCLSQSNWPAGPNDTLASWKAVIHTSLGRKEENVQEHAVRAFGAIARRYGVSGDELRQCVTIVLPSRNVSKFMRRGYALALGVVEYNKMMECASLNGMSVVGKTYHLSSGLVSFLLVNKEDNLINNAEVKRNAILSLTQIVGMFANDFKTGRTSVSKQFVFALKYQLVIPKSTFSKILSALLAGLEDYSTDQRGDVGSWIREASMRALGLLVPLVARLDLLGAAEDAYLSQATCLDVISGLLKQSVERIDRTRVCAGAVLYDVVYAVKNEGKVEINTQWLIEVPGRSVLEEVMPRGQPLNWASPADVYPRMVRILVVPEYRFDLLAGLISSAGGLTESLVCCFNTYIIGTNQLHLFWLFILTTFIATLKVRHSSACLVDYISCLPVIATGATDIDSYPLSLTDIAQTIVSMFTPYQKQDRVTIPLLEVTGLLFETGTLNNVADETM</sequence>
<dbReference type="GO" id="GO:0007023">
    <property type="term" value="P:post-chaperonin tubulin folding pathway"/>
    <property type="evidence" value="ECO:0007669"/>
    <property type="project" value="InterPro"/>
</dbReference>
<reference evidence="4 5" key="1">
    <citation type="journal article" date="2018" name="New Phytol.">
        <title>Phylogenomics of Endogonaceae and evolution of mycorrhizas within Mucoromycota.</title>
        <authorList>
            <person name="Chang Y."/>
            <person name="Desiro A."/>
            <person name="Na H."/>
            <person name="Sandor L."/>
            <person name="Lipzen A."/>
            <person name="Clum A."/>
            <person name="Barry K."/>
            <person name="Grigoriev I.V."/>
            <person name="Martin F.M."/>
            <person name="Stajich J.E."/>
            <person name="Smith M.E."/>
            <person name="Bonito G."/>
            <person name="Spatafora J.W."/>
        </authorList>
    </citation>
    <scope>NUCLEOTIDE SEQUENCE [LARGE SCALE GENOMIC DNA]</scope>
    <source>
        <strain evidence="4 5">GMNB39</strain>
    </source>
</reference>
<evidence type="ECO:0000313" key="4">
    <source>
        <dbReference type="EMBL" id="RUP45119.1"/>
    </source>
</evidence>
<dbReference type="InterPro" id="IPR016024">
    <property type="entry name" value="ARM-type_fold"/>
</dbReference>
<dbReference type="GO" id="GO:0007021">
    <property type="term" value="P:tubulin complex assembly"/>
    <property type="evidence" value="ECO:0007669"/>
    <property type="project" value="InterPro"/>
</dbReference>
<feature type="domain" description="Tubulin-folding cofactor D ARM repeats" evidence="3">
    <location>
        <begin position="416"/>
        <end position="564"/>
    </location>
</feature>
<dbReference type="OrthoDB" id="10253476at2759"/>
<dbReference type="InterPro" id="IPR058033">
    <property type="entry name" value="ARM_TBCD_2nd"/>
</dbReference>
<dbReference type="GO" id="GO:0000226">
    <property type="term" value="P:microtubule cytoskeleton organization"/>
    <property type="evidence" value="ECO:0007669"/>
    <property type="project" value="TreeGrafter"/>
</dbReference>
<dbReference type="Gene3D" id="1.25.10.10">
    <property type="entry name" value="Leucine-rich Repeat Variant"/>
    <property type="match status" value="2"/>
</dbReference>
<evidence type="ECO:0000259" key="3">
    <source>
        <dbReference type="Pfam" id="PF25767"/>
    </source>
</evidence>
<dbReference type="Pfam" id="PF12612">
    <property type="entry name" value="TFCD_C"/>
    <property type="match status" value="2"/>
</dbReference>
<evidence type="ECO:0000256" key="1">
    <source>
        <dbReference type="ARBA" id="ARBA00023186"/>
    </source>
</evidence>
<dbReference type="Pfam" id="PF23579">
    <property type="entry name" value="ARM_TBCD"/>
    <property type="match status" value="1"/>
</dbReference>
<dbReference type="PANTHER" id="PTHR12658">
    <property type="entry name" value="BETA-TUBULIN COFACTOR D"/>
    <property type="match status" value="1"/>
</dbReference>
<dbReference type="InterPro" id="IPR033162">
    <property type="entry name" value="TBCD"/>
</dbReference>
<dbReference type="InterPro" id="IPR022577">
    <property type="entry name" value="TBCD_C"/>
</dbReference>
<feature type="domain" description="Tubulin-folding cofactor D ARM repeats" evidence="3">
    <location>
        <begin position="309"/>
        <end position="389"/>
    </location>
</feature>
<comment type="caution">
    <text evidence="4">The sequence shown here is derived from an EMBL/GenBank/DDBJ whole genome shotgun (WGS) entry which is preliminary data.</text>
</comment>
<proteinExistence type="predicted"/>
<dbReference type="GO" id="GO:0005096">
    <property type="term" value="F:GTPase activator activity"/>
    <property type="evidence" value="ECO:0007669"/>
    <property type="project" value="InterPro"/>
</dbReference>
<dbReference type="AlphaFoldDB" id="A0A433D2Q9"/>
<dbReference type="SUPFAM" id="SSF48371">
    <property type="entry name" value="ARM repeat"/>
    <property type="match status" value="1"/>
</dbReference>
<dbReference type="InterPro" id="IPR011989">
    <property type="entry name" value="ARM-like"/>
</dbReference>
<protein>
    <submittedName>
        <fullName evidence="4">Armadillo-type protein</fullName>
    </submittedName>
</protein>
<name>A0A433D2Q9_9FUNG</name>
<organism evidence="4 5">
    <name type="scientific">Jimgerdemannia flammicorona</name>
    <dbReference type="NCBI Taxonomy" id="994334"/>
    <lineage>
        <taxon>Eukaryota</taxon>
        <taxon>Fungi</taxon>
        <taxon>Fungi incertae sedis</taxon>
        <taxon>Mucoromycota</taxon>
        <taxon>Mucoromycotina</taxon>
        <taxon>Endogonomycetes</taxon>
        <taxon>Endogonales</taxon>
        <taxon>Endogonaceae</taxon>
        <taxon>Jimgerdemannia</taxon>
    </lineage>
</organism>
<evidence type="ECO:0000259" key="2">
    <source>
        <dbReference type="Pfam" id="PF12612"/>
    </source>
</evidence>
<feature type="domain" description="Tubulin-folding cofactor D C-terminal" evidence="2">
    <location>
        <begin position="962"/>
        <end position="1067"/>
    </location>
</feature>